<proteinExistence type="predicted"/>
<dbReference type="Proteomes" id="UP000568751">
    <property type="component" value="Unassembled WGS sequence"/>
</dbReference>
<comment type="caution">
    <text evidence="5">The sequence shown here is derived from an EMBL/GenBank/DDBJ whole genome shotgun (WGS) entry which is preliminary data.</text>
</comment>
<evidence type="ECO:0000256" key="1">
    <source>
        <dbReference type="ARBA" id="ARBA00022692"/>
    </source>
</evidence>
<evidence type="ECO:0000259" key="4">
    <source>
        <dbReference type="PROSITE" id="PS50268"/>
    </source>
</evidence>
<dbReference type="Pfam" id="PF00028">
    <property type="entry name" value="Cadherin"/>
    <property type="match status" value="1"/>
</dbReference>
<keyword evidence="3" id="KW-0732">Signal</keyword>
<dbReference type="CDD" id="cd11304">
    <property type="entry name" value="Cadherin_repeat"/>
    <property type="match status" value="2"/>
</dbReference>
<dbReference type="SMART" id="SM00112">
    <property type="entry name" value="CA"/>
    <property type="match status" value="3"/>
</dbReference>
<dbReference type="Gene3D" id="2.60.40.10">
    <property type="entry name" value="Immunoglobulins"/>
    <property type="match status" value="1"/>
</dbReference>
<keyword evidence="1" id="KW-0812">Transmembrane</keyword>
<dbReference type="Pfam" id="PF22352">
    <property type="entry name" value="K319L-like_PKD"/>
    <property type="match status" value="1"/>
</dbReference>
<gene>
    <name evidence="5" type="ORF">H0A76_00565</name>
</gene>
<dbReference type="InterPro" id="IPR013783">
    <property type="entry name" value="Ig-like_fold"/>
</dbReference>
<dbReference type="Gene3D" id="2.60.40.60">
    <property type="entry name" value="Cadherins"/>
    <property type="match status" value="4"/>
</dbReference>
<feature type="chain" id="PRO_5032862584" evidence="3">
    <location>
        <begin position="26"/>
        <end position="1059"/>
    </location>
</feature>
<dbReference type="InterPro" id="IPR015919">
    <property type="entry name" value="Cadherin-like_sf"/>
</dbReference>
<feature type="domain" description="Cadherin" evidence="4">
    <location>
        <begin position="249"/>
        <end position="345"/>
    </location>
</feature>
<dbReference type="InterPro" id="IPR036709">
    <property type="entry name" value="Autotransporte_beta_dom_sf"/>
</dbReference>
<evidence type="ECO:0000256" key="3">
    <source>
        <dbReference type="SAM" id="SignalP"/>
    </source>
</evidence>
<reference evidence="5 6" key="1">
    <citation type="submission" date="2020-05" db="EMBL/GenBank/DDBJ databases">
        <title>Horizontal transmission and recombination maintain forever young bacterial symbiont genomes.</title>
        <authorList>
            <person name="Russell S.L."/>
            <person name="Pepper-Tunick E."/>
            <person name="Svedberg J."/>
            <person name="Byrne A."/>
            <person name="Ruelas Castillo J."/>
            <person name="Vollmers C."/>
            <person name="Beinart R.A."/>
            <person name="Corbett-Detig R."/>
        </authorList>
    </citation>
    <scope>NUCLEOTIDE SEQUENCE [LARGE SCALE GENOMIC DNA]</scope>
    <source>
        <strain evidence="5">455</strain>
    </source>
</reference>
<dbReference type="SMART" id="SM00869">
    <property type="entry name" value="Autotransporter"/>
    <property type="match status" value="1"/>
</dbReference>
<dbReference type="PROSITE" id="PS50268">
    <property type="entry name" value="CADHERIN_2"/>
    <property type="match status" value="3"/>
</dbReference>
<evidence type="ECO:0000313" key="5">
    <source>
        <dbReference type="EMBL" id="NYT26525.1"/>
    </source>
</evidence>
<evidence type="ECO:0000256" key="2">
    <source>
        <dbReference type="ARBA" id="ARBA00022989"/>
    </source>
</evidence>
<dbReference type="PRINTS" id="PR00205">
    <property type="entry name" value="CADHERIN"/>
</dbReference>
<evidence type="ECO:0000313" key="6">
    <source>
        <dbReference type="Proteomes" id="UP000568751"/>
    </source>
</evidence>
<dbReference type="Gene3D" id="2.40.128.130">
    <property type="entry name" value="Autotransporter beta-domain"/>
    <property type="match status" value="1"/>
</dbReference>
<keyword evidence="2" id="KW-0472">Membrane</keyword>
<feature type="domain" description="Cadherin" evidence="4">
    <location>
        <begin position="156"/>
        <end position="249"/>
    </location>
</feature>
<name>A0A853F3Y0_9GAMM</name>
<dbReference type="PANTHER" id="PTHR24026:SF126">
    <property type="entry name" value="PROTOCADHERIN FAT 4"/>
    <property type="match status" value="1"/>
</dbReference>
<keyword evidence="2" id="KW-1133">Transmembrane helix</keyword>
<dbReference type="SUPFAM" id="SSF49313">
    <property type="entry name" value="Cadherin-like"/>
    <property type="match status" value="2"/>
</dbReference>
<dbReference type="PANTHER" id="PTHR24026">
    <property type="entry name" value="FAT ATYPICAL CADHERIN-RELATED"/>
    <property type="match status" value="1"/>
</dbReference>
<dbReference type="GO" id="GO:0005886">
    <property type="term" value="C:plasma membrane"/>
    <property type="evidence" value="ECO:0007669"/>
    <property type="project" value="UniProtKB-SubCell"/>
</dbReference>
<accession>A0A853F3Y0</accession>
<protein>
    <submittedName>
        <fullName evidence="5">Cadherin domain-containing protein</fullName>
    </submittedName>
</protein>
<dbReference type="SUPFAM" id="SSF103515">
    <property type="entry name" value="Autotransporter"/>
    <property type="match status" value="1"/>
</dbReference>
<dbReference type="InterPro" id="IPR005546">
    <property type="entry name" value="Autotransporte_beta"/>
</dbReference>
<dbReference type="GO" id="GO:0005509">
    <property type="term" value="F:calcium ion binding"/>
    <property type="evidence" value="ECO:0007669"/>
    <property type="project" value="InterPro"/>
</dbReference>
<dbReference type="EMBL" id="JACCHT010000001">
    <property type="protein sequence ID" value="NYT26525.1"/>
    <property type="molecule type" value="Genomic_DNA"/>
</dbReference>
<dbReference type="GO" id="GO:0007156">
    <property type="term" value="P:homophilic cell adhesion via plasma membrane adhesion molecules"/>
    <property type="evidence" value="ECO:0007669"/>
    <property type="project" value="InterPro"/>
</dbReference>
<feature type="domain" description="Cadherin" evidence="4">
    <location>
        <begin position="516"/>
        <end position="634"/>
    </location>
</feature>
<dbReference type="AlphaFoldDB" id="A0A853F3Y0"/>
<feature type="signal peptide" evidence="3">
    <location>
        <begin position="1"/>
        <end position="25"/>
    </location>
</feature>
<dbReference type="InterPro" id="IPR002126">
    <property type="entry name" value="Cadherin-like_dom"/>
</dbReference>
<organism evidence="5 6">
    <name type="scientific">Candidatus Thiodubiliella endoseptemdiera</name>
    <dbReference type="NCBI Taxonomy" id="2738886"/>
    <lineage>
        <taxon>Bacteria</taxon>
        <taxon>Pseudomonadati</taxon>
        <taxon>Pseudomonadota</taxon>
        <taxon>Gammaproteobacteria</taxon>
        <taxon>Candidatus Pseudothioglobaceae</taxon>
        <taxon>Candidatus Thiodubiliella</taxon>
    </lineage>
</organism>
<sequence length="1059" mass="112586">MNTINTLSRFVISAFLLLLTTQAFATLNPNPATQKLYWDKSGTNGELKWTSYLNDKSFEIKNNRGTTIDNISTIITSCIVIFNTSETYKEGSEFVTKWSECGADTANFPAKAGATVTASFGGTRLATDYTLCLLDPDQPGKADCGSGYKSLSLSIASDATITANEGANKTHTLVASDNTATFSILEDTSGLFNLNNNTLTFNGSTTDFETTPNTYTVKVKASTGTGDDNNAEQVITLTLTDVNDETPTDISLSRSDINEGAGSANSAIGILTTTDADANNTFSYTSNNADFTITSTGSLVNKFAQDYETAQTQTLTITVDDGAGNTFDKEFTITINDIDDTAPTNIALSNNNIVIGAAANTTIGTLSADDVDTTTALTYSVDDTTNFIIAGNKLQIKQVTTAAATHNIKITASDGTNTSTEQDFTINVISNPNPADITNPNNISRAEGTSKTAFTITATDIGNTALTYGISGTDAGQFDINGAVVSFKTAPDFDAPTDNGNNNVYDLILEVNDTLSTTTQPIAITNLNEQTLTVNNQTLSVDEDAAVDAVVGTITTTGSPTAFSITAGNTDGFFKINPTTGQIQVAATGLDYETTKTYTLAVEITGTDADAKTANITITLNNLADILAEQTPTVNAGNNITTSINKTVTLSATGNDPDGDNATLTYAWTQTAGDSVTLTNANTKTATFATTSAMEGKDFTFSVTASDGTYTSAADSVTVKVNNNAEVIATAVRKESKVAAKVLLARVSKTVMGRLSHLRRQKNQKSGFTANGFVNGIKVSFTDNNLGTAFNQVLNANGMSSTIPTPNHKINRWDTWTSAKIIIGESNGTGTNKTEFNLKSINVGLDRRIDKTKTIGFALGLGKEDRSATGTDFTGDVDTTQYTLSSYGALELNQHTAIEAVLGIAKGTHKVNSTTISDNQNSNGYFASVAYRADLKAKALNLSPFVRYDISRIKMKATDALTNSETTTDEALAIGVDINHTSDYEDGNLTRFANLEYKSDIRREGTTYISQNAEQEISLKLGITYQKGDTNTTINYQRTQSTNNKAHSNGIEGTLRWKF</sequence>